<evidence type="ECO:0000256" key="15">
    <source>
        <dbReference type="SAM" id="Coils"/>
    </source>
</evidence>
<keyword evidence="6 13" id="KW-1133">Transmembrane helix</keyword>
<dbReference type="PANTHER" id="PTHR33445:SF1">
    <property type="entry name" value="ATP SYNTHASE SUBUNIT B"/>
    <property type="match status" value="1"/>
</dbReference>
<evidence type="ECO:0000256" key="10">
    <source>
        <dbReference type="ARBA" id="ARBA00025198"/>
    </source>
</evidence>
<dbReference type="Proteomes" id="UP000529417">
    <property type="component" value="Unassembled WGS sequence"/>
</dbReference>
<comment type="caution">
    <text evidence="17">The sequence shown here is derived from an EMBL/GenBank/DDBJ whole genome shotgun (WGS) entry which is preliminary data.</text>
</comment>
<evidence type="ECO:0000313" key="18">
    <source>
        <dbReference type="Proteomes" id="UP000529417"/>
    </source>
</evidence>
<dbReference type="AlphaFoldDB" id="A0A7Z0HZ74"/>
<feature type="transmembrane region" description="Helical" evidence="13">
    <location>
        <begin position="33"/>
        <end position="57"/>
    </location>
</feature>
<dbReference type="CDD" id="cd06503">
    <property type="entry name" value="ATP-synt_Fo_b"/>
    <property type="match status" value="1"/>
</dbReference>
<feature type="coiled-coil region" evidence="15">
    <location>
        <begin position="68"/>
        <end position="146"/>
    </location>
</feature>
<name>A0A7Z0HZ74_9RHOB</name>
<dbReference type="Pfam" id="PF00430">
    <property type="entry name" value="ATP-synt_B"/>
    <property type="match status" value="1"/>
</dbReference>
<evidence type="ECO:0000313" key="17">
    <source>
        <dbReference type="EMBL" id="NYS24895.1"/>
    </source>
</evidence>
<protein>
    <recommendedName>
        <fullName evidence="13">ATP synthase subunit b</fullName>
    </recommendedName>
    <alternativeName>
        <fullName evidence="13">ATP synthase F(0) sector subunit b</fullName>
    </alternativeName>
    <alternativeName>
        <fullName evidence="13">ATPase subunit I</fullName>
    </alternativeName>
    <alternativeName>
        <fullName evidence="13">F-type ATPase subunit b</fullName>
        <shortName evidence="13">F-ATPase subunit b</shortName>
    </alternativeName>
</protein>
<feature type="signal peptide" evidence="16">
    <location>
        <begin position="1"/>
        <end position="17"/>
    </location>
</feature>
<feature type="chain" id="PRO_5031525940" description="ATP synthase subunit b" evidence="16">
    <location>
        <begin position="18"/>
        <end position="185"/>
    </location>
</feature>
<keyword evidence="15" id="KW-0175">Coiled coil</keyword>
<keyword evidence="16" id="KW-0732">Signal</keyword>
<dbReference type="GO" id="GO:0046961">
    <property type="term" value="F:proton-transporting ATPase activity, rotational mechanism"/>
    <property type="evidence" value="ECO:0007669"/>
    <property type="project" value="TreeGrafter"/>
</dbReference>
<evidence type="ECO:0000256" key="1">
    <source>
        <dbReference type="ARBA" id="ARBA00005513"/>
    </source>
</evidence>
<keyword evidence="7 13" id="KW-0406">Ion transport</keyword>
<evidence type="ECO:0000256" key="9">
    <source>
        <dbReference type="ARBA" id="ARBA00023310"/>
    </source>
</evidence>
<evidence type="ECO:0000256" key="2">
    <source>
        <dbReference type="ARBA" id="ARBA00022448"/>
    </source>
</evidence>
<keyword evidence="8 13" id="KW-0472">Membrane</keyword>
<evidence type="ECO:0000256" key="8">
    <source>
        <dbReference type="ARBA" id="ARBA00023136"/>
    </source>
</evidence>
<dbReference type="InterPro" id="IPR002146">
    <property type="entry name" value="ATP_synth_b/b'su_bac/chlpt"/>
</dbReference>
<evidence type="ECO:0000256" key="13">
    <source>
        <dbReference type="HAMAP-Rule" id="MF_01398"/>
    </source>
</evidence>
<evidence type="ECO:0000256" key="4">
    <source>
        <dbReference type="ARBA" id="ARBA00022692"/>
    </source>
</evidence>
<evidence type="ECO:0000256" key="7">
    <source>
        <dbReference type="ARBA" id="ARBA00023065"/>
    </source>
</evidence>
<keyword evidence="3 13" id="KW-0138">CF(0)</keyword>
<gene>
    <name evidence="13" type="primary">atpF</name>
    <name evidence="17" type="ORF">HUK65_07795</name>
</gene>
<dbReference type="InterPro" id="IPR050059">
    <property type="entry name" value="ATP_synthase_B_chain"/>
</dbReference>
<evidence type="ECO:0000256" key="12">
    <source>
        <dbReference type="ARBA" id="ARBA00037847"/>
    </source>
</evidence>
<comment type="function">
    <text evidence="10 13">F(1)F(0) ATP synthase produces ATP from ADP in the presence of a proton or sodium gradient. F-type ATPases consist of two structural domains, F(1) containing the extramembraneous catalytic core and F(0) containing the membrane proton channel, linked together by a central stalk and a peripheral stalk. During catalysis, ATP synthesis in the catalytic domain of F(1) is coupled via a rotary mechanism of the central stalk subunits to proton translocation.</text>
</comment>
<dbReference type="RefSeq" id="WP_179905597.1">
    <property type="nucleotide sequence ID" value="NZ_JACBXS010000012.1"/>
</dbReference>
<keyword evidence="4 13" id="KW-0812">Transmembrane</keyword>
<keyword evidence="9 13" id="KW-0066">ATP synthesis</keyword>
<dbReference type="PANTHER" id="PTHR33445">
    <property type="entry name" value="ATP SYNTHASE SUBUNIT B', CHLOROPLASTIC"/>
    <property type="match status" value="1"/>
</dbReference>
<dbReference type="GO" id="GO:0005886">
    <property type="term" value="C:plasma membrane"/>
    <property type="evidence" value="ECO:0007669"/>
    <property type="project" value="UniProtKB-SubCell"/>
</dbReference>
<keyword evidence="18" id="KW-1185">Reference proteome</keyword>
<comment type="subcellular location">
    <subcellularLocation>
        <location evidence="13">Cell membrane</location>
        <topology evidence="13">Single-pass membrane protein</topology>
    </subcellularLocation>
    <subcellularLocation>
        <location evidence="12">Endomembrane system</location>
        <topology evidence="12">Single-pass membrane protein</topology>
    </subcellularLocation>
</comment>
<accession>A0A7Z0HZ74</accession>
<dbReference type="EMBL" id="JACBXS010000012">
    <property type="protein sequence ID" value="NYS24895.1"/>
    <property type="molecule type" value="Genomic_DNA"/>
</dbReference>
<evidence type="ECO:0000256" key="6">
    <source>
        <dbReference type="ARBA" id="ARBA00022989"/>
    </source>
</evidence>
<keyword evidence="2 13" id="KW-0813">Transport</keyword>
<dbReference type="GO" id="GO:0045259">
    <property type="term" value="C:proton-transporting ATP synthase complex"/>
    <property type="evidence" value="ECO:0007669"/>
    <property type="project" value="UniProtKB-KW"/>
</dbReference>
<keyword evidence="13" id="KW-1003">Cell membrane</keyword>
<dbReference type="HAMAP" id="MF_01398">
    <property type="entry name" value="ATP_synth_b_bprime"/>
    <property type="match status" value="1"/>
</dbReference>
<evidence type="ECO:0000256" key="5">
    <source>
        <dbReference type="ARBA" id="ARBA00022781"/>
    </source>
</evidence>
<dbReference type="GO" id="GO:0046933">
    <property type="term" value="F:proton-transporting ATP synthase activity, rotational mechanism"/>
    <property type="evidence" value="ECO:0007669"/>
    <property type="project" value="UniProtKB-UniRule"/>
</dbReference>
<dbReference type="GO" id="GO:0012505">
    <property type="term" value="C:endomembrane system"/>
    <property type="evidence" value="ECO:0007669"/>
    <property type="project" value="UniProtKB-SubCell"/>
</dbReference>
<sequence>MKRLALISALLATPAMAAGDYPFFSLRNTDLIVLIAFVIFAGILVYFKVPGMITGLLDKRADTIRGELDEARRLRDEAVEILASFERKQAEVKDQSDRIVARAREDARIAADQAKEEMKASIQRRIKAAEDQISSAEDAALRAVRDQAARVAVAAAGDVIAKTLSDAEADALIRDSITTVEQRLH</sequence>
<evidence type="ECO:0000256" key="3">
    <source>
        <dbReference type="ARBA" id="ARBA00022547"/>
    </source>
</evidence>
<evidence type="ECO:0000256" key="14">
    <source>
        <dbReference type="RuleBase" id="RU003848"/>
    </source>
</evidence>
<proteinExistence type="inferred from homology"/>
<organism evidence="17 18">
    <name type="scientific">Rhabdonatronobacter sediminivivens</name>
    <dbReference type="NCBI Taxonomy" id="2743469"/>
    <lineage>
        <taxon>Bacteria</taxon>
        <taxon>Pseudomonadati</taxon>
        <taxon>Pseudomonadota</taxon>
        <taxon>Alphaproteobacteria</taxon>
        <taxon>Rhodobacterales</taxon>
        <taxon>Paracoccaceae</taxon>
        <taxon>Rhabdonatronobacter</taxon>
    </lineage>
</organism>
<comment type="function">
    <text evidence="11">Component of the F(0) channel, it forms part of the peripheral stalk, linking F(1) to F(0). The b'-subunit is a diverged and duplicated form of b found in plants and photosynthetic bacteria.</text>
</comment>
<dbReference type="NCBIfam" id="NF009989">
    <property type="entry name" value="PRK13455.1"/>
    <property type="match status" value="1"/>
</dbReference>
<evidence type="ECO:0000256" key="16">
    <source>
        <dbReference type="SAM" id="SignalP"/>
    </source>
</evidence>
<comment type="subunit">
    <text evidence="13">F-type ATPases have 2 components, F(1) - the catalytic core - and F(0) - the membrane proton channel. F(1) has five subunits: alpha(3), beta(3), gamma(1), delta(1), epsilon(1). F(0) has three main subunits: a(1), b(2) and c(10-14). The alpha and beta chains form an alternating ring which encloses part of the gamma chain. F(1) is attached to F(0) by a central stalk formed by the gamma and epsilon chains, while a peripheral stalk is formed by the delta and b chains.</text>
</comment>
<comment type="similarity">
    <text evidence="1 13 14">Belongs to the ATPase B chain family.</text>
</comment>
<reference evidence="17 18" key="1">
    <citation type="journal article" date="2000" name="Arch. Microbiol.">
        <title>Rhodobaca bogoriensis gen. nov. and sp. nov., an alkaliphilic purple nonsulfur bacterium from African Rift Valley soda lakes.</title>
        <authorList>
            <person name="Milford A.D."/>
            <person name="Achenbach L.A."/>
            <person name="Jung D.O."/>
            <person name="Madigan M.T."/>
        </authorList>
    </citation>
    <scope>NUCLEOTIDE SEQUENCE [LARGE SCALE GENOMIC DNA]</scope>
    <source>
        <strain evidence="17 18">2376</strain>
    </source>
</reference>
<evidence type="ECO:0000256" key="11">
    <source>
        <dbReference type="ARBA" id="ARBA00025614"/>
    </source>
</evidence>
<keyword evidence="5 13" id="KW-0375">Hydrogen ion transport</keyword>